<dbReference type="NCBIfam" id="TIGR01789">
    <property type="entry name" value="lycopene_cycl"/>
    <property type="match status" value="1"/>
</dbReference>
<dbReference type="GO" id="GO:0016853">
    <property type="term" value="F:isomerase activity"/>
    <property type="evidence" value="ECO:0007669"/>
    <property type="project" value="UniProtKB-KW"/>
</dbReference>
<proteinExistence type="inferred from homology"/>
<dbReference type="NCBIfam" id="TIGR01790">
    <property type="entry name" value="carotene-cycl"/>
    <property type="match status" value="1"/>
</dbReference>
<comment type="similarity">
    <text evidence="1">Belongs to the lycopene cyclase family.</text>
</comment>
<organism evidence="2 3">
    <name type="scientific">Halomonas sulfidivorans</name>
    <dbReference type="NCBI Taxonomy" id="2733488"/>
    <lineage>
        <taxon>Bacteria</taxon>
        <taxon>Pseudomonadati</taxon>
        <taxon>Pseudomonadota</taxon>
        <taxon>Gammaproteobacteria</taxon>
        <taxon>Oceanospirillales</taxon>
        <taxon>Halomonadaceae</taxon>
        <taxon>Halomonas</taxon>
    </lineage>
</organism>
<dbReference type="RefSeq" id="WP_209473827.1">
    <property type="nucleotide sequence ID" value="NZ_CP053383.1"/>
</dbReference>
<reference evidence="2 3" key="1">
    <citation type="journal article" date="2021" name="Front. Microbiol.">
        <title>Aerobic Denitrification and Heterotrophic Sulfur Oxidation in the Genus Halomonas Revealed by Six Novel Species Characterizations and Genome-Based Analysis.</title>
        <authorList>
            <person name="Wang L."/>
            <person name="Shao Z."/>
        </authorList>
    </citation>
    <scope>NUCLEOTIDE SEQUENCE [LARGE SCALE GENOMIC DNA]</scope>
    <source>
        <strain evidence="2 3">MCCC 1A13718</strain>
    </source>
</reference>
<evidence type="ECO:0000313" key="2">
    <source>
        <dbReference type="EMBL" id="QTP60315.1"/>
    </source>
</evidence>
<dbReference type="Proteomes" id="UP000671845">
    <property type="component" value="Chromosome"/>
</dbReference>
<dbReference type="EMBL" id="CP053383">
    <property type="protein sequence ID" value="QTP60315.1"/>
    <property type="molecule type" value="Genomic_DNA"/>
</dbReference>
<sequence>MTARHDLILVGGGLANGLIALRLKQVRPELDVLVLEQDAAPGGNHTWSFHDSDLTPAQWNWIGPLVSCRWAHHEVRFPQRRRTLHSGYASIFSQDFALVLRETLGSALRVEVRASQLGPTQVRLEDGHTLHAGAVIDGRGVATSPHLALGYQAFLGQELRLAQPHGLSGPILMDATVAQGQGYRFVYVLPFTRDTLLIEDTHYVDSNQVDTSQGDKGRLDPQHLRDNIADYAYATGWQVQAMLREESGVLPITLAGDFEAFWREADSQPRSGLRAGLFHPTTGYSLPHAVRLAERIARLDDLSAPALFDAIRREALGEWRRQGYFRLLNRMLFLAGRPEQRWRVMQRFYGLPEPLVQRFYAGRLTALDKLRIVSGKPPVPMGEALRAARLGSPHQIRTAK</sequence>
<protein>
    <submittedName>
        <fullName evidence="2">Lycopene beta-cyclase CrtY</fullName>
        <ecNumber evidence="2">5.5.1.19</ecNumber>
    </submittedName>
</protein>
<dbReference type="Pfam" id="PF05834">
    <property type="entry name" value="Lycopene_cycl"/>
    <property type="match status" value="1"/>
</dbReference>
<evidence type="ECO:0000313" key="3">
    <source>
        <dbReference type="Proteomes" id="UP000671845"/>
    </source>
</evidence>
<evidence type="ECO:0000256" key="1">
    <source>
        <dbReference type="ARBA" id="ARBA00006599"/>
    </source>
</evidence>
<dbReference type="SUPFAM" id="SSF51905">
    <property type="entry name" value="FAD/NAD(P)-binding domain"/>
    <property type="match status" value="1"/>
</dbReference>
<keyword evidence="2" id="KW-0413">Isomerase</keyword>
<gene>
    <name evidence="2" type="primary">crtY</name>
    <name evidence="2" type="ORF">HNO53_17305</name>
</gene>
<keyword evidence="3" id="KW-1185">Reference proteome</keyword>
<dbReference type="InterPro" id="IPR036188">
    <property type="entry name" value="FAD/NAD-bd_sf"/>
</dbReference>
<accession>A0ABX7WK48</accession>
<dbReference type="EC" id="5.5.1.19" evidence="2"/>
<dbReference type="InterPro" id="IPR010108">
    <property type="entry name" value="Lycopene_cyclase_b/e"/>
</dbReference>
<dbReference type="InterPro" id="IPR008461">
    <property type="entry name" value="CrtY"/>
</dbReference>
<name>A0ABX7WK48_9GAMM</name>